<feature type="compositionally biased region" description="Basic and acidic residues" evidence="1">
    <location>
        <begin position="282"/>
        <end position="298"/>
    </location>
</feature>
<feature type="transmembrane region" description="Helical" evidence="2">
    <location>
        <begin position="216"/>
        <end position="232"/>
    </location>
</feature>
<feature type="compositionally biased region" description="Gly residues" evidence="1">
    <location>
        <begin position="17"/>
        <end position="29"/>
    </location>
</feature>
<dbReference type="EMBL" id="JACHMO010000001">
    <property type="protein sequence ID" value="MBB5803109.1"/>
    <property type="molecule type" value="Genomic_DNA"/>
</dbReference>
<feature type="region of interest" description="Disordered" evidence="1">
    <location>
        <begin position="1"/>
        <end position="30"/>
    </location>
</feature>
<feature type="transmembrane region" description="Helical" evidence="2">
    <location>
        <begin position="189"/>
        <end position="210"/>
    </location>
</feature>
<proteinExistence type="predicted"/>
<dbReference type="Proteomes" id="UP000552097">
    <property type="component" value="Unassembled WGS sequence"/>
</dbReference>
<accession>A0A7W9HJR5</accession>
<comment type="caution">
    <text evidence="3">The sequence shown here is derived from an EMBL/GenBank/DDBJ whole genome shotgun (WGS) entry which is preliminary data.</text>
</comment>
<sequence>MTTFDTKPSASAPETSGGSGGSGGTGGPEGRFAIEIEHQVTLLSNEAKQEGVPIVGHVLEGMDNVGDGGGPVADPFAQFFSSGFGWMIDKVGFLRDAIDELDGDAAAGQTAVDSMKQASESLSFMARGHQADITSLQDWQGDAGEAYRASMKQLHEEILGLMHVVHGLGTLTAVTISMVITLRKIVRELVATVLGAIVIIMLAAVAAAVWTFGTSIAVGLAASMAAAAVTAVESARRITMLMDALGRQTERMVTLETIAEEIADSLKRYEKAAGLSTTQSSKDSDPQRWNSSRDKADEIGQDTSGRLGAVTPDARREFDQQELDQAKQELGR</sequence>
<keyword evidence="2" id="KW-0812">Transmembrane</keyword>
<reference evidence="3 4" key="1">
    <citation type="submission" date="2020-08" db="EMBL/GenBank/DDBJ databases">
        <title>Sequencing the genomes of 1000 actinobacteria strains.</title>
        <authorList>
            <person name="Klenk H.-P."/>
        </authorList>
    </citation>
    <scope>NUCLEOTIDE SEQUENCE [LARGE SCALE GENOMIC DNA]</scope>
    <source>
        <strain evidence="3 4">DSM 45486</strain>
    </source>
</reference>
<feature type="compositionally biased region" description="Basic and acidic residues" evidence="1">
    <location>
        <begin position="313"/>
        <end position="332"/>
    </location>
</feature>
<feature type="region of interest" description="Disordered" evidence="1">
    <location>
        <begin position="274"/>
        <end position="332"/>
    </location>
</feature>
<evidence type="ECO:0000313" key="3">
    <source>
        <dbReference type="EMBL" id="MBB5803109.1"/>
    </source>
</evidence>
<name>A0A7W9HJR5_9PSEU</name>
<evidence type="ECO:0000256" key="1">
    <source>
        <dbReference type="SAM" id="MobiDB-lite"/>
    </source>
</evidence>
<protein>
    <submittedName>
        <fullName evidence="3">Uncharacterized protein YukE</fullName>
    </submittedName>
</protein>
<keyword evidence="2" id="KW-1133">Transmembrane helix</keyword>
<keyword evidence="4" id="KW-1185">Reference proteome</keyword>
<feature type="transmembrane region" description="Helical" evidence="2">
    <location>
        <begin position="158"/>
        <end position="182"/>
    </location>
</feature>
<keyword evidence="2" id="KW-0472">Membrane</keyword>
<gene>
    <name evidence="3" type="ORF">F4560_002877</name>
</gene>
<evidence type="ECO:0000256" key="2">
    <source>
        <dbReference type="SAM" id="Phobius"/>
    </source>
</evidence>
<evidence type="ECO:0000313" key="4">
    <source>
        <dbReference type="Proteomes" id="UP000552097"/>
    </source>
</evidence>
<organism evidence="3 4">
    <name type="scientific">Saccharothrix ecbatanensis</name>
    <dbReference type="NCBI Taxonomy" id="1105145"/>
    <lineage>
        <taxon>Bacteria</taxon>
        <taxon>Bacillati</taxon>
        <taxon>Actinomycetota</taxon>
        <taxon>Actinomycetes</taxon>
        <taxon>Pseudonocardiales</taxon>
        <taxon>Pseudonocardiaceae</taxon>
        <taxon>Saccharothrix</taxon>
    </lineage>
</organism>
<dbReference type="AlphaFoldDB" id="A0A7W9HJR5"/>